<comment type="caution">
    <text evidence="1">The sequence shown here is derived from an EMBL/GenBank/DDBJ whole genome shotgun (WGS) entry which is preliminary data.</text>
</comment>
<dbReference type="HOGENOM" id="CLU_089365_0_0_1"/>
<dbReference type="EMBL" id="ALBS01000173">
    <property type="protein sequence ID" value="EJT49337.1"/>
    <property type="molecule type" value="Genomic_DNA"/>
</dbReference>
<dbReference type="KEGG" id="tasa:A1Q1_01539"/>
<dbReference type="Gene3D" id="3.40.50.150">
    <property type="entry name" value="Vaccinia Virus protein VP39"/>
    <property type="match status" value="1"/>
</dbReference>
<dbReference type="PANTHER" id="PTHR14614:SF162">
    <property type="entry name" value="EXPRESSED PROTEIN"/>
    <property type="match status" value="1"/>
</dbReference>
<dbReference type="RefSeq" id="XP_014180053.1">
    <property type="nucleotide sequence ID" value="XM_014324578.1"/>
</dbReference>
<dbReference type="SUPFAM" id="SSF53335">
    <property type="entry name" value="S-adenosyl-L-methionine-dependent methyltransferases"/>
    <property type="match status" value="1"/>
</dbReference>
<dbReference type="OrthoDB" id="194386at2759"/>
<dbReference type="GO" id="GO:0005737">
    <property type="term" value="C:cytoplasm"/>
    <property type="evidence" value="ECO:0007669"/>
    <property type="project" value="TreeGrafter"/>
</dbReference>
<dbReference type="Pfam" id="PF10294">
    <property type="entry name" value="Methyltransf_16"/>
    <property type="match status" value="1"/>
</dbReference>
<dbReference type="GeneID" id="25985053"/>
<dbReference type="VEuPathDB" id="FungiDB:A1Q1_01539"/>
<dbReference type="PANTHER" id="PTHR14614">
    <property type="entry name" value="HEPATOCELLULAR CARCINOMA-ASSOCIATED ANTIGEN"/>
    <property type="match status" value="1"/>
</dbReference>
<evidence type="ECO:0000313" key="2">
    <source>
        <dbReference type="Proteomes" id="UP000002748"/>
    </source>
</evidence>
<protein>
    <submittedName>
        <fullName evidence="1">Uncharacterized protein</fullName>
    </submittedName>
</protein>
<dbReference type="GO" id="GO:0005634">
    <property type="term" value="C:nucleus"/>
    <property type="evidence" value="ECO:0007669"/>
    <property type="project" value="TreeGrafter"/>
</dbReference>
<sequence length="234" mass="25630">MALPAPETKNLPVLHHPLPGGNTALLNQRARDQGEGTTGTTLWLGAQVLSAYLAKHGADSRNKEPKLRALELGAGVGLLSLTLAEMGYDVLSSDIDPVVAILESNMKANWALGNVAVTKVDWLNPPLLEGEFDIIVTADTIYTPDLVDPLWNTVARYSGPGTTSYVAVENRDPRLMESAYERGKELGFDVKRINANRIVKAVERVWGWKKGEGWEGVEIWKAKYRGKKEDSPKA</sequence>
<dbReference type="GO" id="GO:0008757">
    <property type="term" value="F:S-adenosylmethionine-dependent methyltransferase activity"/>
    <property type="evidence" value="ECO:0007669"/>
    <property type="project" value="UniProtKB-ARBA"/>
</dbReference>
<proteinExistence type="predicted"/>
<name>J6F2B5_TRIAS</name>
<dbReference type="AlphaFoldDB" id="J6F2B5"/>
<dbReference type="Proteomes" id="UP000002748">
    <property type="component" value="Unassembled WGS sequence"/>
</dbReference>
<gene>
    <name evidence="1" type="ORF">A1Q1_01539</name>
</gene>
<reference evidence="1 2" key="1">
    <citation type="journal article" date="2012" name="Eukaryot. Cell">
        <title>Draft genome sequence of CBS 2479, the standard type strain of Trichosporon asahii.</title>
        <authorList>
            <person name="Yang R.Y."/>
            <person name="Li H.T."/>
            <person name="Zhu H."/>
            <person name="Zhou G.P."/>
            <person name="Wang M."/>
            <person name="Wang L."/>
        </authorList>
    </citation>
    <scope>NUCLEOTIDE SEQUENCE [LARGE SCALE GENOMIC DNA]</scope>
    <source>
        <strain evidence="2">ATCC 90039 / CBS 2479 / JCM 2466 / KCTC 7840 / NCYC 2677 / UAMH 7654</strain>
    </source>
</reference>
<dbReference type="InterPro" id="IPR019410">
    <property type="entry name" value="Methyltransf_16"/>
</dbReference>
<organism evidence="1 2">
    <name type="scientific">Trichosporon asahii var. asahii (strain ATCC 90039 / CBS 2479 / JCM 2466 / KCTC 7840 / NBRC 103889/ NCYC 2677 / UAMH 7654)</name>
    <name type="common">Yeast</name>
    <dbReference type="NCBI Taxonomy" id="1186058"/>
    <lineage>
        <taxon>Eukaryota</taxon>
        <taxon>Fungi</taxon>
        <taxon>Dikarya</taxon>
        <taxon>Basidiomycota</taxon>
        <taxon>Agaricomycotina</taxon>
        <taxon>Tremellomycetes</taxon>
        <taxon>Trichosporonales</taxon>
        <taxon>Trichosporonaceae</taxon>
        <taxon>Trichosporon</taxon>
    </lineage>
</organism>
<evidence type="ECO:0000313" key="1">
    <source>
        <dbReference type="EMBL" id="EJT49337.1"/>
    </source>
</evidence>
<accession>J6F2B5</accession>
<dbReference type="CDD" id="cd02440">
    <property type="entry name" value="AdoMet_MTases"/>
    <property type="match status" value="1"/>
</dbReference>
<dbReference type="InterPro" id="IPR029063">
    <property type="entry name" value="SAM-dependent_MTases_sf"/>
</dbReference>